<feature type="compositionally biased region" description="Basic and acidic residues" evidence="21">
    <location>
        <begin position="348"/>
        <end position="358"/>
    </location>
</feature>
<evidence type="ECO:0000256" key="19">
    <source>
        <dbReference type="ARBA" id="ARBA00032502"/>
    </source>
</evidence>
<evidence type="ECO:0000256" key="2">
    <source>
        <dbReference type="ARBA" id="ARBA00004285"/>
    </source>
</evidence>
<evidence type="ECO:0000256" key="15">
    <source>
        <dbReference type="ARBA" id="ARBA00023180"/>
    </source>
</evidence>
<evidence type="ECO:0000313" key="26">
    <source>
        <dbReference type="Ensembl" id="ENSPCLP00000020216.1"/>
    </source>
</evidence>
<dbReference type="KEGG" id="pcoc:116238135"/>
<sequence>MGGAGPGRSPAAFVFQAGCETALRGDMARGFFHLLLVVVLVMETHCKNDTEVPVHVAHNRSITRKRNFAKRQIICAEEEYILNGQCCKKCRHGHVKSTECPKTQESCVPCKSGEEYMDHINDLDKCMRCRSCDIALGWKVVKNCTPTENAECSCAKNHYCKSPQCDHCESCTICENGLVEKECTSTSDTVCRMQEAGMPPWGTALVISVIALAVAAGLILYCKRKQKNFITQDNRANGRDSSNETSTLISIDDELSRHIPDIVGEMTLDEVKTFVRYHGLSEPIIDEITQDNCNNTSEQKIKLFQKWHQRHGIRGAYGTLISSLRDLKMRAIADKIEEKLKAAVLSHQERRESYDDKTGQSNSCSQEGGKSYHDNAGISKTYPESLEET</sequence>
<keyword evidence="9" id="KW-0112">Calmodulin-binding</keyword>
<evidence type="ECO:0000256" key="18">
    <source>
        <dbReference type="ARBA" id="ARBA00032338"/>
    </source>
</evidence>
<evidence type="ECO:0000256" key="10">
    <source>
        <dbReference type="ARBA" id="ARBA00022989"/>
    </source>
</evidence>
<dbReference type="Proteomes" id="UP000472261">
    <property type="component" value="Unplaced"/>
</dbReference>
<evidence type="ECO:0000256" key="16">
    <source>
        <dbReference type="ARBA" id="ARBA00023288"/>
    </source>
</evidence>
<reference evidence="26" key="1">
    <citation type="submission" date="2025-08" db="UniProtKB">
        <authorList>
            <consortium name="Ensembl"/>
        </authorList>
    </citation>
    <scope>IDENTIFICATION</scope>
</reference>
<evidence type="ECO:0000256" key="17">
    <source>
        <dbReference type="ARBA" id="ARBA00030181"/>
    </source>
</evidence>
<protein>
    <recommendedName>
        <fullName evidence="3">Tumor necrosis factor receptor superfamily member 6</fullName>
    </recommendedName>
    <alternativeName>
        <fullName evidence="18">Apo-1 antigen</fullName>
    </alternativeName>
    <alternativeName>
        <fullName evidence="19">Apoptosis-mediating surface antigen FAS</fullName>
    </alternativeName>
    <alternativeName>
        <fullName evidence="17">FASLG receptor</fullName>
    </alternativeName>
</protein>
<comment type="caution">
    <text evidence="20">Lacks conserved residue(s) required for the propagation of feature annotation.</text>
</comment>
<evidence type="ECO:0000256" key="9">
    <source>
        <dbReference type="ARBA" id="ARBA00022860"/>
    </source>
</evidence>
<feature type="domain" description="Death" evidence="24">
    <location>
        <begin position="256"/>
        <end position="340"/>
    </location>
</feature>
<evidence type="ECO:0000256" key="11">
    <source>
        <dbReference type="ARBA" id="ARBA00023136"/>
    </source>
</evidence>
<dbReference type="AlphaFoldDB" id="A0A669R083"/>
<feature type="repeat" description="TNFR-Cys" evidence="20">
    <location>
        <begin position="109"/>
        <end position="152"/>
    </location>
</feature>
<proteinExistence type="predicted"/>
<dbReference type="Ensembl" id="ENSPCLT00000027745.1">
    <property type="protein sequence ID" value="ENSPCLP00000020216.1"/>
    <property type="gene ID" value="ENSPCLG00000017535.1"/>
</dbReference>
<evidence type="ECO:0000256" key="4">
    <source>
        <dbReference type="ARBA" id="ARBA00022475"/>
    </source>
</evidence>
<evidence type="ECO:0000256" key="1">
    <source>
        <dbReference type="ARBA" id="ARBA00004251"/>
    </source>
</evidence>
<dbReference type="CTD" id="355"/>
<dbReference type="SUPFAM" id="SSF57586">
    <property type="entry name" value="TNF receptor-like"/>
    <property type="match status" value="2"/>
</dbReference>
<dbReference type="InterPro" id="IPR001368">
    <property type="entry name" value="TNFR/NGFR_Cys_rich_reg"/>
</dbReference>
<keyword evidence="13" id="KW-1015">Disulfide bond</keyword>
<dbReference type="GO" id="GO:0005516">
    <property type="term" value="F:calmodulin binding"/>
    <property type="evidence" value="ECO:0007669"/>
    <property type="project" value="UniProtKB-KW"/>
</dbReference>
<keyword evidence="14" id="KW-0675">Receptor</keyword>
<evidence type="ECO:0000256" key="8">
    <source>
        <dbReference type="ARBA" id="ARBA00022737"/>
    </source>
</evidence>
<dbReference type="GO" id="GO:0031265">
    <property type="term" value="C:CD95 death-inducing signaling complex"/>
    <property type="evidence" value="ECO:0007669"/>
    <property type="project" value="TreeGrafter"/>
</dbReference>
<keyword evidence="6" id="KW-0053">Apoptosis</keyword>
<evidence type="ECO:0000256" key="3">
    <source>
        <dbReference type="ARBA" id="ARBA00015761"/>
    </source>
</evidence>
<feature type="chain" id="PRO_5025642227" description="Tumor necrosis factor receptor superfamily member 6" evidence="23">
    <location>
        <begin position="47"/>
        <end position="389"/>
    </location>
</feature>
<keyword evidence="16" id="KW-0449">Lipoprotein</keyword>
<dbReference type="SMART" id="SM00208">
    <property type="entry name" value="TNFR"/>
    <property type="match status" value="3"/>
</dbReference>
<keyword evidence="4" id="KW-1003">Cell membrane</keyword>
<feature type="signal peptide" evidence="23">
    <location>
        <begin position="1"/>
        <end position="46"/>
    </location>
</feature>
<dbReference type="InterPro" id="IPR033998">
    <property type="entry name" value="TNFRSF6_death"/>
</dbReference>
<keyword evidence="12" id="KW-0564">Palmitate</keyword>
<dbReference type="OrthoDB" id="10031141at2759"/>
<dbReference type="FunFam" id="2.10.50.10:FF:000004">
    <property type="entry name" value="Tumor necrosis factor receptor superfamily member 6"/>
    <property type="match status" value="1"/>
</dbReference>
<dbReference type="SUPFAM" id="SSF47986">
    <property type="entry name" value="DEATH domain"/>
    <property type="match status" value="1"/>
</dbReference>
<feature type="domain" description="TNFR-Cys" evidence="25">
    <location>
        <begin position="109"/>
        <end position="152"/>
    </location>
</feature>
<feature type="repeat" description="TNFR-Cys" evidence="20">
    <location>
        <begin position="153"/>
        <end position="191"/>
    </location>
</feature>
<dbReference type="GO" id="GO:0097527">
    <property type="term" value="P:necroptotic signaling pathway"/>
    <property type="evidence" value="ECO:0007669"/>
    <property type="project" value="TreeGrafter"/>
</dbReference>
<keyword evidence="8" id="KW-0677">Repeat</keyword>
<dbReference type="GO" id="GO:0045121">
    <property type="term" value="C:membrane raft"/>
    <property type="evidence" value="ECO:0007669"/>
    <property type="project" value="UniProtKB-SubCell"/>
</dbReference>
<name>A0A669R083_PHACC</name>
<dbReference type="GO" id="GO:0005031">
    <property type="term" value="F:tumor necrosis factor receptor activity"/>
    <property type="evidence" value="ECO:0007669"/>
    <property type="project" value="TreeGrafter"/>
</dbReference>
<evidence type="ECO:0000256" key="13">
    <source>
        <dbReference type="ARBA" id="ARBA00023157"/>
    </source>
</evidence>
<dbReference type="GO" id="GO:0097049">
    <property type="term" value="P:motor neuron apoptotic process"/>
    <property type="evidence" value="ECO:0007669"/>
    <property type="project" value="TreeGrafter"/>
</dbReference>
<dbReference type="PRINTS" id="PR01680">
    <property type="entry name" value="TNFACTORR6"/>
</dbReference>
<evidence type="ECO:0000256" key="21">
    <source>
        <dbReference type="SAM" id="MobiDB-lite"/>
    </source>
</evidence>
<dbReference type="GO" id="GO:0006924">
    <property type="term" value="P:activation-induced cell death of T cells"/>
    <property type="evidence" value="ECO:0007669"/>
    <property type="project" value="TreeGrafter"/>
</dbReference>
<dbReference type="PANTHER" id="PTHR46874:SF1">
    <property type="entry name" value="TUMOR NECROSIS FACTOR RECEPTOR SUPERFAMILY MEMBER 6"/>
    <property type="match status" value="1"/>
</dbReference>
<dbReference type="GO" id="GO:0043066">
    <property type="term" value="P:negative regulation of apoptotic process"/>
    <property type="evidence" value="ECO:0007669"/>
    <property type="project" value="TreeGrafter"/>
</dbReference>
<dbReference type="CDD" id="cd08316">
    <property type="entry name" value="Death_FAS_TNFRSF6"/>
    <property type="match status" value="1"/>
</dbReference>
<dbReference type="Pfam" id="PF00020">
    <property type="entry name" value="TNFR_c6"/>
    <property type="match status" value="2"/>
</dbReference>
<dbReference type="Gene3D" id="2.10.50.10">
    <property type="entry name" value="Tumor Necrosis Factor Receptor, subunit A, domain 2"/>
    <property type="match status" value="2"/>
</dbReference>
<evidence type="ECO:0000313" key="27">
    <source>
        <dbReference type="Proteomes" id="UP000472261"/>
    </source>
</evidence>
<dbReference type="GO" id="GO:0032872">
    <property type="term" value="P:regulation of stress-activated MAPK cascade"/>
    <property type="evidence" value="ECO:0007669"/>
    <property type="project" value="TreeGrafter"/>
</dbReference>
<evidence type="ECO:0000256" key="6">
    <source>
        <dbReference type="ARBA" id="ARBA00022703"/>
    </source>
</evidence>
<keyword evidence="27" id="KW-1185">Reference proteome</keyword>
<evidence type="ECO:0000259" key="24">
    <source>
        <dbReference type="PROSITE" id="PS50017"/>
    </source>
</evidence>
<dbReference type="InterPro" id="IPR008063">
    <property type="entry name" value="Fas_rcpt"/>
</dbReference>
<comment type="subcellular location">
    <subcellularLocation>
        <location evidence="1">Cell membrane</location>
        <topology evidence="1">Single-pass type I membrane protein</topology>
    </subcellularLocation>
    <subcellularLocation>
        <location evidence="2">Membrane raft</location>
    </subcellularLocation>
</comment>
<dbReference type="GeneID" id="116238135"/>
<organism evidence="26 27">
    <name type="scientific">Phasianus colchicus</name>
    <name type="common">Common pheasant</name>
    <dbReference type="NCBI Taxonomy" id="9054"/>
    <lineage>
        <taxon>Eukaryota</taxon>
        <taxon>Metazoa</taxon>
        <taxon>Chordata</taxon>
        <taxon>Craniata</taxon>
        <taxon>Vertebrata</taxon>
        <taxon>Euteleostomi</taxon>
        <taxon>Archelosauria</taxon>
        <taxon>Archosauria</taxon>
        <taxon>Dinosauria</taxon>
        <taxon>Saurischia</taxon>
        <taxon>Theropoda</taxon>
        <taxon>Coelurosauria</taxon>
        <taxon>Aves</taxon>
        <taxon>Neognathae</taxon>
        <taxon>Galloanserae</taxon>
        <taxon>Galliformes</taxon>
        <taxon>Phasianidae</taxon>
        <taxon>Phasianinae</taxon>
        <taxon>Phasianus</taxon>
    </lineage>
</organism>
<evidence type="ECO:0000256" key="12">
    <source>
        <dbReference type="ARBA" id="ARBA00023139"/>
    </source>
</evidence>
<feature type="region of interest" description="Disordered" evidence="21">
    <location>
        <begin position="348"/>
        <end position="389"/>
    </location>
</feature>
<dbReference type="PANTHER" id="PTHR46874">
    <property type="entry name" value="TUMOR NECROSIS FACTOR RECEPTOR SUPERFAMILY MEMBER 6"/>
    <property type="match status" value="1"/>
</dbReference>
<dbReference type="SMART" id="SM00005">
    <property type="entry name" value="DEATH"/>
    <property type="match status" value="1"/>
</dbReference>
<gene>
    <name evidence="26" type="primary">FAS</name>
</gene>
<evidence type="ECO:0000256" key="7">
    <source>
        <dbReference type="ARBA" id="ARBA00022729"/>
    </source>
</evidence>
<evidence type="ECO:0000256" key="23">
    <source>
        <dbReference type="SAM" id="SignalP"/>
    </source>
</evidence>
<evidence type="ECO:0000256" key="14">
    <source>
        <dbReference type="ARBA" id="ARBA00023170"/>
    </source>
</evidence>
<feature type="compositionally biased region" description="Polar residues" evidence="21">
    <location>
        <begin position="359"/>
        <end position="368"/>
    </location>
</feature>
<dbReference type="Pfam" id="PF00531">
    <property type="entry name" value="Death"/>
    <property type="match status" value="1"/>
</dbReference>
<dbReference type="GO" id="GO:0097192">
    <property type="term" value="P:extrinsic apoptotic signaling pathway in absence of ligand"/>
    <property type="evidence" value="ECO:0007669"/>
    <property type="project" value="TreeGrafter"/>
</dbReference>
<feature type="domain" description="TNFR-Cys" evidence="25">
    <location>
        <begin position="153"/>
        <end position="191"/>
    </location>
</feature>
<keyword evidence="7 23" id="KW-0732">Signal</keyword>
<evidence type="ECO:0000256" key="20">
    <source>
        <dbReference type="PROSITE-ProRule" id="PRU00206"/>
    </source>
</evidence>
<dbReference type="PROSITE" id="PS50050">
    <property type="entry name" value="TNFR_NGFR_2"/>
    <property type="match status" value="2"/>
</dbReference>
<evidence type="ECO:0000259" key="25">
    <source>
        <dbReference type="PROSITE" id="PS50050"/>
    </source>
</evidence>
<dbReference type="RefSeq" id="XP_031463518.1">
    <property type="nucleotide sequence ID" value="XM_031607658.1"/>
</dbReference>
<keyword evidence="15" id="KW-0325">Glycoprotein</keyword>
<dbReference type="Gene3D" id="1.10.533.10">
    <property type="entry name" value="Death Domain, Fas"/>
    <property type="match status" value="1"/>
</dbReference>
<reference evidence="26" key="2">
    <citation type="submission" date="2025-09" db="UniProtKB">
        <authorList>
            <consortium name="Ensembl"/>
        </authorList>
    </citation>
    <scope>IDENTIFICATION</scope>
</reference>
<dbReference type="InterPro" id="IPR011029">
    <property type="entry name" value="DEATH-like_dom_sf"/>
</dbReference>
<dbReference type="PROSITE" id="PS50017">
    <property type="entry name" value="DEATH_DOMAIN"/>
    <property type="match status" value="1"/>
</dbReference>
<keyword evidence="11 22" id="KW-0472">Membrane</keyword>
<keyword evidence="10 22" id="KW-1133">Transmembrane helix</keyword>
<keyword evidence="5 22" id="KW-0812">Transmembrane</keyword>
<dbReference type="GO" id="GO:0009897">
    <property type="term" value="C:external side of plasma membrane"/>
    <property type="evidence" value="ECO:0007669"/>
    <property type="project" value="TreeGrafter"/>
</dbReference>
<dbReference type="GO" id="GO:0006955">
    <property type="term" value="P:immune response"/>
    <property type="evidence" value="ECO:0007669"/>
    <property type="project" value="InterPro"/>
</dbReference>
<evidence type="ECO:0000256" key="5">
    <source>
        <dbReference type="ARBA" id="ARBA00022692"/>
    </source>
</evidence>
<feature type="transmembrane region" description="Helical" evidence="22">
    <location>
        <begin position="201"/>
        <end position="222"/>
    </location>
</feature>
<dbReference type="OMA" id="RDTKCRC"/>
<dbReference type="InterPro" id="IPR000488">
    <property type="entry name" value="Death_dom"/>
</dbReference>
<accession>A0A669R083</accession>
<evidence type="ECO:0000256" key="22">
    <source>
        <dbReference type="SAM" id="Phobius"/>
    </source>
</evidence>